<feature type="transmembrane region" description="Helical" evidence="10">
    <location>
        <begin position="220"/>
        <end position="242"/>
    </location>
</feature>
<keyword evidence="7 10" id="KW-0472">Membrane</keyword>
<dbReference type="Pfam" id="PF01311">
    <property type="entry name" value="Bac_export_1"/>
    <property type="match status" value="1"/>
</dbReference>
<dbReference type="NCBIfam" id="TIGR01400">
    <property type="entry name" value="fliR"/>
    <property type="match status" value="1"/>
</dbReference>
<evidence type="ECO:0000256" key="10">
    <source>
        <dbReference type="RuleBase" id="RU362071"/>
    </source>
</evidence>
<evidence type="ECO:0000256" key="6">
    <source>
        <dbReference type="ARBA" id="ARBA00022989"/>
    </source>
</evidence>
<dbReference type="Proteomes" id="UP001224359">
    <property type="component" value="Unassembled WGS sequence"/>
</dbReference>
<keyword evidence="5 10" id="KW-0812">Transmembrane</keyword>
<evidence type="ECO:0000256" key="4">
    <source>
        <dbReference type="ARBA" id="ARBA00022475"/>
    </source>
</evidence>
<name>A0ABT9VDU9_9BACI</name>
<protein>
    <recommendedName>
        <fullName evidence="3 9">Flagellar biosynthetic protein FliR</fullName>
    </recommendedName>
</protein>
<proteinExistence type="inferred from homology"/>
<evidence type="ECO:0000256" key="3">
    <source>
        <dbReference type="ARBA" id="ARBA00021717"/>
    </source>
</evidence>
<feature type="transmembrane region" description="Helical" evidence="10">
    <location>
        <begin position="74"/>
        <end position="98"/>
    </location>
</feature>
<gene>
    <name evidence="11" type="ORF">J2S77_001043</name>
</gene>
<evidence type="ECO:0000256" key="9">
    <source>
        <dbReference type="NCBIfam" id="TIGR01400"/>
    </source>
</evidence>
<dbReference type="PANTHER" id="PTHR30065">
    <property type="entry name" value="FLAGELLAR BIOSYNTHETIC PROTEIN FLIR"/>
    <property type="match status" value="1"/>
</dbReference>
<dbReference type="PRINTS" id="PR00953">
    <property type="entry name" value="TYPE3IMRPROT"/>
</dbReference>
<dbReference type="EMBL" id="JAUSTQ010000003">
    <property type="protein sequence ID" value="MDQ0159079.1"/>
    <property type="molecule type" value="Genomic_DNA"/>
</dbReference>
<dbReference type="PANTHER" id="PTHR30065:SF1">
    <property type="entry name" value="SURFACE PRESENTATION OF ANTIGENS PROTEIN SPAR"/>
    <property type="match status" value="1"/>
</dbReference>
<keyword evidence="11" id="KW-0969">Cilium</keyword>
<accession>A0ABT9VDU9</accession>
<evidence type="ECO:0000256" key="1">
    <source>
        <dbReference type="ARBA" id="ARBA00002578"/>
    </source>
</evidence>
<comment type="similarity">
    <text evidence="2 10">Belongs to the FliR/MopE/SpaR family.</text>
</comment>
<evidence type="ECO:0000313" key="12">
    <source>
        <dbReference type="Proteomes" id="UP001224359"/>
    </source>
</evidence>
<sequence length="259" mass="29015">MIELLDITRIPAFFLILARLTGFILFVPLFAYTTIPNRVKISLIIILSWIMYLTLDSPALVVDGQYILLLLKELTIGIMIALVAYIIFTAVQIAGGFIDFQMGFAIANVVDPQTGAQSPIIGQYYYIIATLLLVATNAHHLLIDGIFYSYEFIGFQEMIPIHTESFAEFIITTMSQMFLLAFQMAIPIVGTLFLVDVALGMIARTVPQMNVFIIGLPLKILVSFFTIFIGFGFFGLLVSQLFEYMFETMRQLMELIGGA</sequence>
<comment type="subcellular location">
    <subcellularLocation>
        <location evidence="10">Cell membrane</location>
        <topology evidence="10">Multi-pass membrane protein</topology>
    </subcellularLocation>
    <subcellularLocation>
        <location evidence="10">Bacterial flagellum basal body</location>
    </subcellularLocation>
</comment>
<keyword evidence="8 10" id="KW-0975">Bacterial flagellum</keyword>
<feature type="transmembrane region" description="Helical" evidence="10">
    <location>
        <begin position="41"/>
        <end position="62"/>
    </location>
</feature>
<evidence type="ECO:0000256" key="2">
    <source>
        <dbReference type="ARBA" id="ARBA00009772"/>
    </source>
</evidence>
<evidence type="ECO:0000256" key="5">
    <source>
        <dbReference type="ARBA" id="ARBA00022692"/>
    </source>
</evidence>
<feature type="transmembrane region" description="Helical" evidence="10">
    <location>
        <begin position="178"/>
        <end position="200"/>
    </location>
</feature>
<comment type="function">
    <text evidence="1 10">Role in flagellar biosynthesis.</text>
</comment>
<evidence type="ECO:0000313" key="11">
    <source>
        <dbReference type="EMBL" id="MDQ0159079.1"/>
    </source>
</evidence>
<comment type="caution">
    <text evidence="11">The sequence shown here is derived from an EMBL/GenBank/DDBJ whole genome shotgun (WGS) entry which is preliminary data.</text>
</comment>
<keyword evidence="11" id="KW-0966">Cell projection</keyword>
<reference evidence="11 12" key="1">
    <citation type="submission" date="2023-07" db="EMBL/GenBank/DDBJ databases">
        <title>Genomic Encyclopedia of Type Strains, Phase IV (KMG-IV): sequencing the most valuable type-strain genomes for metagenomic binning, comparative biology and taxonomic classification.</title>
        <authorList>
            <person name="Goeker M."/>
        </authorList>
    </citation>
    <scope>NUCLEOTIDE SEQUENCE [LARGE SCALE GENOMIC DNA]</scope>
    <source>
        <strain evidence="11 12">DSM 16460</strain>
    </source>
</reference>
<keyword evidence="11" id="KW-0282">Flagellum</keyword>
<evidence type="ECO:0000256" key="8">
    <source>
        <dbReference type="ARBA" id="ARBA00023143"/>
    </source>
</evidence>
<evidence type="ECO:0000256" key="7">
    <source>
        <dbReference type="ARBA" id="ARBA00023136"/>
    </source>
</evidence>
<feature type="transmembrane region" description="Helical" evidence="10">
    <location>
        <begin position="12"/>
        <end position="35"/>
    </location>
</feature>
<dbReference type="InterPro" id="IPR002010">
    <property type="entry name" value="T3SS_IM_R"/>
</dbReference>
<keyword evidence="6 10" id="KW-1133">Transmembrane helix</keyword>
<keyword evidence="12" id="KW-1185">Reference proteome</keyword>
<dbReference type="InterPro" id="IPR006303">
    <property type="entry name" value="FliR"/>
</dbReference>
<dbReference type="RefSeq" id="WP_306975271.1">
    <property type="nucleotide sequence ID" value="NZ_JAUSTQ010000003.1"/>
</dbReference>
<organism evidence="11 12">
    <name type="scientific">Alkalibacillus salilacus</name>
    <dbReference type="NCBI Taxonomy" id="284582"/>
    <lineage>
        <taxon>Bacteria</taxon>
        <taxon>Bacillati</taxon>
        <taxon>Bacillota</taxon>
        <taxon>Bacilli</taxon>
        <taxon>Bacillales</taxon>
        <taxon>Bacillaceae</taxon>
        <taxon>Alkalibacillus</taxon>
    </lineage>
</organism>
<keyword evidence="4 10" id="KW-1003">Cell membrane</keyword>